<dbReference type="PROSITE" id="PS51257">
    <property type="entry name" value="PROKAR_LIPOPROTEIN"/>
    <property type="match status" value="1"/>
</dbReference>
<dbReference type="AlphaFoldDB" id="C9LHS5"/>
<reference evidence="4" key="1">
    <citation type="submission" date="2009-09" db="EMBL/GenBank/DDBJ databases">
        <authorList>
            <person name="Weinstock G."/>
            <person name="Sodergren E."/>
            <person name="Clifton S."/>
            <person name="Fulton L."/>
            <person name="Fulton B."/>
            <person name="Courtney L."/>
            <person name="Fronick C."/>
            <person name="Harrison M."/>
            <person name="Strong C."/>
            <person name="Farmer C."/>
            <person name="Delahaunty K."/>
            <person name="Markovic C."/>
            <person name="Hall O."/>
            <person name="Minx P."/>
            <person name="Tomlinson C."/>
            <person name="Mitreva M."/>
            <person name="Nelson J."/>
            <person name="Hou S."/>
            <person name="Wollam A."/>
            <person name="Pepin K.H."/>
            <person name="Johnson M."/>
            <person name="Bhonagiri V."/>
            <person name="Nash W.E."/>
            <person name="Warren W."/>
            <person name="Chinwalla A."/>
            <person name="Mardis E.R."/>
            <person name="Wilson R.K."/>
        </authorList>
    </citation>
    <scope>NUCLEOTIDE SEQUENCE [LARGE SCALE GENOMIC DNA]</scope>
    <source>
        <strain evidence="4">ATCC 51259</strain>
    </source>
</reference>
<dbReference type="PROSITE" id="PS51724">
    <property type="entry name" value="SPOR"/>
    <property type="match status" value="1"/>
</dbReference>
<comment type="caution">
    <text evidence="4">The sequence shown here is derived from an EMBL/GenBank/DDBJ whole genome shotgun (WGS) entry which is preliminary data.</text>
</comment>
<keyword evidence="2" id="KW-0732">Signal</keyword>
<evidence type="ECO:0000256" key="2">
    <source>
        <dbReference type="SAM" id="SignalP"/>
    </source>
</evidence>
<dbReference type="InterPro" id="IPR007730">
    <property type="entry name" value="SPOR-like_dom"/>
</dbReference>
<dbReference type="STRING" id="626522.GCWU000325_01779"/>
<feature type="signal peptide" evidence="2">
    <location>
        <begin position="1"/>
        <end position="18"/>
    </location>
</feature>
<feature type="compositionally biased region" description="Low complexity" evidence="1">
    <location>
        <begin position="58"/>
        <end position="69"/>
    </location>
</feature>
<dbReference type="GO" id="GO:0042834">
    <property type="term" value="F:peptidoglycan binding"/>
    <property type="evidence" value="ECO:0007669"/>
    <property type="project" value="InterPro"/>
</dbReference>
<feature type="domain" description="SPOR" evidence="3">
    <location>
        <begin position="93"/>
        <end position="175"/>
    </location>
</feature>
<dbReference type="RefSeq" id="WP_006255560.1">
    <property type="nucleotide sequence ID" value="NZ_GG700643.1"/>
</dbReference>
<evidence type="ECO:0000256" key="1">
    <source>
        <dbReference type="SAM" id="MobiDB-lite"/>
    </source>
</evidence>
<gene>
    <name evidence="4" type="ORF">GCWU000325_01779</name>
</gene>
<dbReference type="InterPro" id="IPR036680">
    <property type="entry name" value="SPOR-like_sf"/>
</dbReference>
<evidence type="ECO:0000313" key="5">
    <source>
        <dbReference type="Proteomes" id="UP000003460"/>
    </source>
</evidence>
<keyword evidence="4" id="KW-0131">Cell cycle</keyword>
<dbReference type="eggNOG" id="COG3087">
    <property type="taxonomic scope" value="Bacteria"/>
</dbReference>
<dbReference type="OrthoDB" id="1123218at2"/>
<keyword evidence="5" id="KW-1185">Reference proteome</keyword>
<proteinExistence type="predicted"/>
<dbReference type="HOGENOM" id="CLU_112783_0_0_10"/>
<evidence type="ECO:0000313" key="4">
    <source>
        <dbReference type="EMBL" id="EEX71041.1"/>
    </source>
</evidence>
<sequence>MKKTLLFSFALSAVFALSSCKSQESAYRQAYNKAREQDASQTDNGRATVAVGQQDNGVTVTPVTPTTSTGRPAGADDNSDVRTIPGEVTVVSGGALRTYSVVVGSFINQTNAEGLREMLVRSGYDARVLRTNETINGQTGWFRVIASSFEDKASAIQSRNELRNKYAGAWLLYRK</sequence>
<feature type="region of interest" description="Disordered" evidence="1">
    <location>
        <begin position="49"/>
        <end position="81"/>
    </location>
</feature>
<dbReference type="Proteomes" id="UP000003460">
    <property type="component" value="Unassembled WGS sequence"/>
</dbReference>
<keyword evidence="4" id="KW-0132">Cell division</keyword>
<dbReference type="EMBL" id="ACIJ02000022">
    <property type="protein sequence ID" value="EEX71041.1"/>
    <property type="molecule type" value="Genomic_DNA"/>
</dbReference>
<evidence type="ECO:0000259" key="3">
    <source>
        <dbReference type="PROSITE" id="PS51724"/>
    </source>
</evidence>
<dbReference type="GO" id="GO:0051301">
    <property type="term" value="P:cell division"/>
    <property type="evidence" value="ECO:0007669"/>
    <property type="project" value="UniProtKB-KW"/>
</dbReference>
<feature type="chain" id="PRO_5002997320" evidence="2">
    <location>
        <begin position="19"/>
        <end position="175"/>
    </location>
</feature>
<name>C9LHS5_9BACT</name>
<organism evidence="4 5">
    <name type="scientific">Alloprevotella tannerae ATCC 51259</name>
    <dbReference type="NCBI Taxonomy" id="626522"/>
    <lineage>
        <taxon>Bacteria</taxon>
        <taxon>Pseudomonadati</taxon>
        <taxon>Bacteroidota</taxon>
        <taxon>Bacteroidia</taxon>
        <taxon>Bacteroidales</taxon>
        <taxon>Prevotellaceae</taxon>
        <taxon>Alloprevotella</taxon>
    </lineage>
</organism>
<dbReference type="Pfam" id="PF05036">
    <property type="entry name" value="SPOR"/>
    <property type="match status" value="1"/>
</dbReference>
<dbReference type="Gene3D" id="3.30.70.1070">
    <property type="entry name" value="Sporulation related repeat"/>
    <property type="match status" value="1"/>
</dbReference>
<protein>
    <submittedName>
        <fullName evidence="4">Sporulation and cell division repeat protein</fullName>
    </submittedName>
</protein>
<accession>C9LHS5</accession>
<dbReference type="GeneID" id="84576604"/>
<dbReference type="SUPFAM" id="SSF110997">
    <property type="entry name" value="Sporulation related repeat"/>
    <property type="match status" value="1"/>
</dbReference>